<name>A0A2T4Z4D2_9BACL</name>
<dbReference type="RefSeq" id="WP_170105584.1">
    <property type="nucleotide sequence ID" value="NZ_PZZP01000002.1"/>
</dbReference>
<dbReference type="InterPro" id="IPR036209">
    <property type="entry name" value="YwmB-like_sf"/>
</dbReference>
<dbReference type="Pfam" id="PF08680">
    <property type="entry name" value="DUF1779"/>
    <property type="match status" value="1"/>
</dbReference>
<dbReference type="Proteomes" id="UP000241639">
    <property type="component" value="Unassembled WGS sequence"/>
</dbReference>
<dbReference type="SUPFAM" id="SSF143842">
    <property type="entry name" value="YwmB-like"/>
    <property type="match status" value="1"/>
</dbReference>
<dbReference type="EMBL" id="PZZP01000002">
    <property type="protein sequence ID" value="PTM56736.1"/>
    <property type="molecule type" value="Genomic_DNA"/>
</dbReference>
<sequence length="245" mass="27333">MKKGIVLVVVVWIAGLLVASVPQPDPEATLLETWQKTGTETERYNIHHGGRSRQIPQEEVQHLAERLAQAWNLELADPTVFADGTRWTAEGNWGRNIRVQCIVINDKPHQSFVQPYISIQVTGRGHPDSHQLSDARNRIIQTLQQNQIQPRIHFSLQGRLSSASTSMDQSDRDRVIGSVLQHLGANEVESMHTERTTSVSAYTPLFSRGLTTSGGRMNVQVAAKYDHNDDGIILTVGTPIITIEY</sequence>
<accession>A0A2T4Z4D2</accession>
<reference evidence="1 2" key="1">
    <citation type="submission" date="2018-04" db="EMBL/GenBank/DDBJ databases">
        <title>Genomic Encyclopedia of Archaeal and Bacterial Type Strains, Phase II (KMG-II): from individual species to whole genera.</title>
        <authorList>
            <person name="Goeker M."/>
        </authorList>
    </citation>
    <scope>NUCLEOTIDE SEQUENCE [LARGE SCALE GENOMIC DNA]</scope>
    <source>
        <strain evidence="1 2">DSM 45169</strain>
    </source>
</reference>
<comment type="caution">
    <text evidence="1">The sequence shown here is derived from an EMBL/GenBank/DDBJ whole genome shotgun (WGS) entry which is preliminary data.</text>
</comment>
<evidence type="ECO:0000313" key="1">
    <source>
        <dbReference type="EMBL" id="PTM56736.1"/>
    </source>
</evidence>
<gene>
    <name evidence="1" type="ORF">C8J48_3061</name>
</gene>
<dbReference type="InterPro" id="IPR014794">
    <property type="entry name" value="DUF1779"/>
</dbReference>
<dbReference type="AlphaFoldDB" id="A0A2T4Z4D2"/>
<dbReference type="Gene3D" id="3.30.360.40">
    <property type="entry name" value="YwmB-like"/>
    <property type="match status" value="1"/>
</dbReference>
<organism evidence="1 2">
    <name type="scientific">Desmospora activa DSM 45169</name>
    <dbReference type="NCBI Taxonomy" id="1121389"/>
    <lineage>
        <taxon>Bacteria</taxon>
        <taxon>Bacillati</taxon>
        <taxon>Bacillota</taxon>
        <taxon>Bacilli</taxon>
        <taxon>Bacillales</taxon>
        <taxon>Thermoactinomycetaceae</taxon>
        <taxon>Desmospora</taxon>
    </lineage>
</organism>
<evidence type="ECO:0000313" key="2">
    <source>
        <dbReference type="Proteomes" id="UP000241639"/>
    </source>
</evidence>
<proteinExistence type="predicted"/>
<protein>
    <submittedName>
        <fullName evidence="1">TATA-box binding protein</fullName>
    </submittedName>
</protein>
<keyword evidence="2" id="KW-1185">Reference proteome</keyword>